<dbReference type="AlphaFoldDB" id="A0A838CT33"/>
<feature type="transmembrane region" description="Helical" evidence="1">
    <location>
        <begin position="95"/>
        <end position="117"/>
    </location>
</feature>
<protein>
    <submittedName>
        <fullName evidence="2">Uncharacterized protein</fullName>
    </submittedName>
</protein>
<feature type="transmembrane region" description="Helical" evidence="1">
    <location>
        <begin position="156"/>
        <end position="177"/>
    </location>
</feature>
<feature type="transmembrane region" description="Helical" evidence="1">
    <location>
        <begin position="32"/>
        <end position="50"/>
    </location>
</feature>
<dbReference type="RefSeq" id="WP_181472100.1">
    <property type="nucleotide sequence ID" value="NZ_JACEFG010000002.1"/>
</dbReference>
<feature type="transmembrane region" description="Helical" evidence="1">
    <location>
        <begin position="62"/>
        <end position="83"/>
    </location>
</feature>
<evidence type="ECO:0000256" key="1">
    <source>
        <dbReference type="SAM" id="Phobius"/>
    </source>
</evidence>
<keyword evidence="3" id="KW-1185">Reference proteome</keyword>
<gene>
    <name evidence="2" type="ORF">H0266_09155</name>
</gene>
<feature type="transmembrane region" description="Helical" evidence="1">
    <location>
        <begin position="129"/>
        <end position="150"/>
    </location>
</feature>
<comment type="caution">
    <text evidence="2">The sequence shown here is derived from an EMBL/GenBank/DDBJ whole genome shotgun (WGS) entry which is preliminary data.</text>
</comment>
<accession>A0A838CT33</accession>
<name>A0A838CT33_9BACI</name>
<sequence>MSVQKIIGGFSCCMLSAFLLLYLAGYATMETVTRSAIAFFIAPLLILHANHRHLWFRKSYRWIVHTSQLIIPSAALFFIGTLVSYEVSLMIPYGFFAHLCFLSICSLIYWAPLLLHCSFTKTKTHMNRFAYFTLTSILFFIYHQITFYFYQAKPTLGFMISGLLAMLLTLLYMMVTWSKSESHTDRISVKGYVHPIKENK</sequence>
<dbReference type="EMBL" id="JACEFG010000002">
    <property type="protein sequence ID" value="MBA2175058.1"/>
    <property type="molecule type" value="Genomic_DNA"/>
</dbReference>
<dbReference type="Proteomes" id="UP000571017">
    <property type="component" value="Unassembled WGS sequence"/>
</dbReference>
<evidence type="ECO:0000313" key="2">
    <source>
        <dbReference type="EMBL" id="MBA2175058.1"/>
    </source>
</evidence>
<keyword evidence="1" id="KW-0472">Membrane</keyword>
<keyword evidence="1" id="KW-0812">Transmembrane</keyword>
<reference evidence="2 3" key="1">
    <citation type="journal article" date="2004" name="Extremophiles">
        <title>Halobacillus locisalis sp. nov., a halophilic bacterium isolated from a marine solar saltern of the Yellow Sea in Korea.</title>
        <authorList>
            <person name="Yoon J.H."/>
            <person name="Kang K.H."/>
            <person name="Oh T.K."/>
            <person name="Park Y.H."/>
        </authorList>
    </citation>
    <scope>NUCLEOTIDE SEQUENCE [LARGE SCALE GENOMIC DNA]</scope>
    <source>
        <strain evidence="2 3">KCTC 3788</strain>
    </source>
</reference>
<evidence type="ECO:0000313" key="3">
    <source>
        <dbReference type="Proteomes" id="UP000571017"/>
    </source>
</evidence>
<organism evidence="2 3">
    <name type="scientific">Halobacillus locisalis</name>
    <dbReference type="NCBI Taxonomy" id="220753"/>
    <lineage>
        <taxon>Bacteria</taxon>
        <taxon>Bacillati</taxon>
        <taxon>Bacillota</taxon>
        <taxon>Bacilli</taxon>
        <taxon>Bacillales</taxon>
        <taxon>Bacillaceae</taxon>
        <taxon>Halobacillus</taxon>
    </lineage>
</organism>
<keyword evidence="1" id="KW-1133">Transmembrane helix</keyword>
<proteinExistence type="predicted"/>
<feature type="transmembrane region" description="Helical" evidence="1">
    <location>
        <begin position="7"/>
        <end position="26"/>
    </location>
</feature>